<name>I4B8Z3_TURPD</name>
<dbReference type="GO" id="GO:0043856">
    <property type="term" value="F:anti-sigma factor antagonist activity"/>
    <property type="evidence" value="ECO:0007669"/>
    <property type="project" value="InterPro"/>
</dbReference>
<dbReference type="KEGG" id="tpx:Turpa_3111"/>
<dbReference type="HOGENOM" id="CLU_115403_9_2_12"/>
<accession>I4B8Z3</accession>
<proteinExistence type="inferred from homology"/>
<evidence type="ECO:0000313" key="5">
    <source>
        <dbReference type="Proteomes" id="UP000006048"/>
    </source>
</evidence>
<dbReference type="SUPFAM" id="SSF52091">
    <property type="entry name" value="SpoIIaa-like"/>
    <property type="match status" value="1"/>
</dbReference>
<sequence>MAEAQIKIEEKITGKKAVLQLTGELDAKTTPELKARLDAVVASGADALLIDMARLTYISSAGCGALNATLKALKDKGGKLILSSLTKEVRDTMDLMFFTKRVAVYNNLAEGEKNL</sequence>
<protein>
    <recommendedName>
        <fullName evidence="2">Anti-sigma factor antagonist</fullName>
    </recommendedName>
</protein>
<organism evidence="4 5">
    <name type="scientific">Turneriella parva (strain ATCC BAA-1111 / DSM 21527 / NCTC 11395 / H)</name>
    <name type="common">Leptospira parva</name>
    <dbReference type="NCBI Taxonomy" id="869212"/>
    <lineage>
        <taxon>Bacteria</taxon>
        <taxon>Pseudomonadati</taxon>
        <taxon>Spirochaetota</taxon>
        <taxon>Spirochaetia</taxon>
        <taxon>Leptospirales</taxon>
        <taxon>Leptospiraceae</taxon>
        <taxon>Turneriella</taxon>
    </lineage>
</organism>
<feature type="domain" description="STAS" evidence="3">
    <location>
        <begin position="6"/>
        <end position="115"/>
    </location>
</feature>
<dbReference type="PANTHER" id="PTHR33495">
    <property type="entry name" value="ANTI-SIGMA FACTOR ANTAGONIST TM_1081-RELATED-RELATED"/>
    <property type="match status" value="1"/>
</dbReference>
<evidence type="ECO:0000259" key="3">
    <source>
        <dbReference type="PROSITE" id="PS50801"/>
    </source>
</evidence>
<dbReference type="Gene3D" id="3.30.750.24">
    <property type="entry name" value="STAS domain"/>
    <property type="match status" value="1"/>
</dbReference>
<dbReference type="Pfam" id="PF01740">
    <property type="entry name" value="STAS"/>
    <property type="match status" value="1"/>
</dbReference>
<reference evidence="4 5" key="1">
    <citation type="submission" date="2012-06" db="EMBL/GenBank/DDBJ databases">
        <title>The complete chromosome of genome of Turneriella parva DSM 21527.</title>
        <authorList>
            <consortium name="US DOE Joint Genome Institute (JGI-PGF)"/>
            <person name="Lucas S."/>
            <person name="Han J."/>
            <person name="Lapidus A."/>
            <person name="Bruce D."/>
            <person name="Goodwin L."/>
            <person name="Pitluck S."/>
            <person name="Peters L."/>
            <person name="Kyrpides N."/>
            <person name="Mavromatis K."/>
            <person name="Ivanova N."/>
            <person name="Mikhailova N."/>
            <person name="Chertkov O."/>
            <person name="Detter J.C."/>
            <person name="Tapia R."/>
            <person name="Han C."/>
            <person name="Land M."/>
            <person name="Hauser L."/>
            <person name="Markowitz V."/>
            <person name="Cheng J.-F."/>
            <person name="Hugenholtz P."/>
            <person name="Woyke T."/>
            <person name="Wu D."/>
            <person name="Gronow S."/>
            <person name="Wellnitz S."/>
            <person name="Brambilla E."/>
            <person name="Klenk H.-P."/>
            <person name="Eisen J.A."/>
        </authorList>
    </citation>
    <scope>NUCLEOTIDE SEQUENCE [LARGE SCALE GENOMIC DNA]</scope>
    <source>
        <strain evidence="5">ATCC BAA-1111 / DSM 21527 / NCTC 11395 / H</strain>
    </source>
</reference>
<keyword evidence="5" id="KW-1185">Reference proteome</keyword>
<dbReference type="NCBIfam" id="TIGR00377">
    <property type="entry name" value="ant_ant_sig"/>
    <property type="match status" value="1"/>
</dbReference>
<dbReference type="InterPro" id="IPR036513">
    <property type="entry name" value="STAS_dom_sf"/>
</dbReference>
<evidence type="ECO:0000256" key="1">
    <source>
        <dbReference type="ARBA" id="ARBA00009013"/>
    </source>
</evidence>
<dbReference type="InterPro" id="IPR002645">
    <property type="entry name" value="STAS_dom"/>
</dbReference>
<evidence type="ECO:0000256" key="2">
    <source>
        <dbReference type="RuleBase" id="RU003749"/>
    </source>
</evidence>
<dbReference type="RefSeq" id="WP_014804250.1">
    <property type="nucleotide sequence ID" value="NC_018020.1"/>
</dbReference>
<dbReference type="InterPro" id="IPR003658">
    <property type="entry name" value="Anti-sigma_ant"/>
</dbReference>
<dbReference type="AlphaFoldDB" id="I4B8Z3"/>
<evidence type="ECO:0000313" key="4">
    <source>
        <dbReference type="EMBL" id="AFM13750.1"/>
    </source>
</evidence>
<dbReference type="OrthoDB" id="336934at2"/>
<dbReference type="STRING" id="869212.Turpa_3111"/>
<dbReference type="EMBL" id="CP002959">
    <property type="protein sequence ID" value="AFM13750.1"/>
    <property type="molecule type" value="Genomic_DNA"/>
</dbReference>
<dbReference type="PROSITE" id="PS50801">
    <property type="entry name" value="STAS"/>
    <property type="match status" value="1"/>
</dbReference>
<comment type="similarity">
    <text evidence="1 2">Belongs to the anti-sigma-factor antagonist family.</text>
</comment>
<gene>
    <name evidence="4" type="ordered locus">Turpa_3111</name>
</gene>
<dbReference type="Proteomes" id="UP000006048">
    <property type="component" value="Chromosome"/>
</dbReference>
<dbReference type="CDD" id="cd07043">
    <property type="entry name" value="STAS_anti-anti-sigma_factors"/>
    <property type="match status" value="1"/>
</dbReference>